<dbReference type="RefSeq" id="WP_377354777.1">
    <property type="nucleotide sequence ID" value="NZ_JBHTLQ010000083.1"/>
</dbReference>
<evidence type="ECO:0000256" key="9">
    <source>
        <dbReference type="ARBA" id="ARBA00022692"/>
    </source>
</evidence>
<comment type="subcellular location">
    <subcellularLocation>
        <location evidence="1">Cell inner membrane</location>
        <topology evidence="1">Multi-pass membrane protein</topology>
    </subcellularLocation>
</comment>
<feature type="transmembrane region" description="Helical" evidence="12">
    <location>
        <begin position="404"/>
        <end position="427"/>
    </location>
</feature>
<evidence type="ECO:0000256" key="12">
    <source>
        <dbReference type="SAM" id="Phobius"/>
    </source>
</evidence>
<dbReference type="InterPro" id="IPR050321">
    <property type="entry name" value="Glycosyltr_2/OpgH_subfam"/>
</dbReference>
<dbReference type="SUPFAM" id="SSF53448">
    <property type="entry name" value="Nucleotide-diphospho-sugar transferases"/>
    <property type="match status" value="1"/>
</dbReference>
<dbReference type="Pfam" id="PF13632">
    <property type="entry name" value="Glyco_trans_2_3"/>
    <property type="match status" value="1"/>
</dbReference>
<dbReference type="PANTHER" id="PTHR43867:SF5">
    <property type="entry name" value="GLUCANS BIOSYNTHESIS GLUCOSYLTRANSFERASE H"/>
    <property type="match status" value="1"/>
</dbReference>
<evidence type="ECO:0000313" key="15">
    <source>
        <dbReference type="Proteomes" id="UP001597216"/>
    </source>
</evidence>
<dbReference type="EMBL" id="JBHTLQ010000083">
    <property type="protein sequence ID" value="MFD1192831.1"/>
    <property type="molecule type" value="Genomic_DNA"/>
</dbReference>
<dbReference type="Proteomes" id="UP001597216">
    <property type="component" value="Unassembled WGS sequence"/>
</dbReference>
<evidence type="ECO:0000259" key="13">
    <source>
        <dbReference type="Pfam" id="PF13632"/>
    </source>
</evidence>
<organism evidence="14 15">
    <name type="scientific">Phenylobacterium conjunctum</name>
    <dbReference type="NCBI Taxonomy" id="1298959"/>
    <lineage>
        <taxon>Bacteria</taxon>
        <taxon>Pseudomonadati</taxon>
        <taxon>Pseudomonadota</taxon>
        <taxon>Alphaproteobacteria</taxon>
        <taxon>Caulobacterales</taxon>
        <taxon>Caulobacteraceae</taxon>
        <taxon>Phenylobacterium</taxon>
    </lineage>
</organism>
<dbReference type="NCBIfam" id="NF003962">
    <property type="entry name" value="PRK05454.2-5"/>
    <property type="match status" value="1"/>
</dbReference>
<evidence type="ECO:0000256" key="3">
    <source>
        <dbReference type="ARBA" id="ARBA00009337"/>
    </source>
</evidence>
<name>A0ABW3T7J2_9CAUL</name>
<dbReference type="GO" id="GO:0016757">
    <property type="term" value="F:glycosyltransferase activity"/>
    <property type="evidence" value="ECO:0007669"/>
    <property type="project" value="UniProtKB-KW"/>
</dbReference>
<keyword evidence="11 12" id="KW-0472">Membrane</keyword>
<keyword evidence="9 12" id="KW-0812">Transmembrane</keyword>
<evidence type="ECO:0000256" key="7">
    <source>
        <dbReference type="ARBA" id="ARBA00022676"/>
    </source>
</evidence>
<dbReference type="Gene3D" id="3.90.550.10">
    <property type="entry name" value="Spore Coat Polysaccharide Biosynthesis Protein SpsA, Chain A"/>
    <property type="match status" value="1"/>
</dbReference>
<sequence>MSPLAARIDVFPDLREEDRRWMPAPATLDMPRQTLGAEAVDHQPSTSPDNVALRRTIFFACAFLLSGLAFLTPARVYAEDGFTGLETLALVLFALLIFPISAWFVSATAGVILMQTRGGADEMEFRPVARRPKVRTALLMPLYNEDAEATFGRLARIDQSLAELDASGAFDIFVLSDTTKAAVAEAEWDAFQSFRLTARARTYYRRRPKNTERKAGNIADWVQNHGGAYAHMIILDADSMMSGETILHLVDAMERKPDVGLIQTTPAVINAETFYARVQQFGVRMYGRVAAAGLAWWSGSEASYWGHNAIVRVRAFAECCGLPILPGAKPFGGHIMSHDVVEASMLRRGGWGVHVTAALGGSFEETPPNLQNFLSRDRRWAQGNMQHLQLIFAPGLHWVSRLQMVIGCMAYLASPLWFLSLLTGLIIQFNTQPKLEEIMTLHGWRTVTEPRHDQLALICMMALTSTMLFGPKLLGALLVLLRPDERRTFGGAASVMKGAALETAMSTVHAPIMMVSHTRMVLEILSGRDAGWTTQQRNATELSWAEACRDHRWELRAGIVFAAALLARPDLALFFAPIVLPLLLSPVLAKITSRADVGAAARYAGFLLTPEELGEAPVALRRRRPLRQRFTPITVSFGGPHDEDLVSVATHAPELTVIAARELSEPQRTHAGA</sequence>
<comment type="pathway">
    <text evidence="2">Glycan metabolism; osmoregulated periplasmic glucan (OPG) biosynthesis.</text>
</comment>
<evidence type="ECO:0000256" key="5">
    <source>
        <dbReference type="ARBA" id="ARBA00022475"/>
    </source>
</evidence>
<keyword evidence="5" id="KW-1003">Cell membrane</keyword>
<accession>A0ABW3T7J2</accession>
<comment type="caution">
    <text evidence="14">The sequence shown here is derived from an EMBL/GenBank/DDBJ whole genome shotgun (WGS) entry which is preliminary data.</text>
</comment>
<comment type="similarity">
    <text evidence="3">Belongs to the glycosyltransferase 2 family. OpgH subfamily.</text>
</comment>
<protein>
    <recommendedName>
        <fullName evidence="4">Glucans biosynthesis glucosyltransferase H</fullName>
    </recommendedName>
</protein>
<proteinExistence type="inferred from homology"/>
<evidence type="ECO:0000256" key="4">
    <source>
        <dbReference type="ARBA" id="ARBA00020585"/>
    </source>
</evidence>
<reference evidence="15" key="1">
    <citation type="journal article" date="2019" name="Int. J. Syst. Evol. Microbiol.">
        <title>The Global Catalogue of Microorganisms (GCM) 10K type strain sequencing project: providing services to taxonomists for standard genome sequencing and annotation.</title>
        <authorList>
            <consortium name="The Broad Institute Genomics Platform"/>
            <consortium name="The Broad Institute Genome Sequencing Center for Infectious Disease"/>
            <person name="Wu L."/>
            <person name="Ma J."/>
        </authorList>
    </citation>
    <scope>NUCLEOTIDE SEQUENCE [LARGE SCALE GENOMIC DNA]</scope>
    <source>
        <strain evidence="15">CCUG 55074</strain>
    </source>
</reference>
<evidence type="ECO:0000256" key="8">
    <source>
        <dbReference type="ARBA" id="ARBA00022679"/>
    </source>
</evidence>
<evidence type="ECO:0000313" key="14">
    <source>
        <dbReference type="EMBL" id="MFD1192831.1"/>
    </source>
</evidence>
<dbReference type="NCBIfam" id="NF003958">
    <property type="entry name" value="PRK05454.2-1"/>
    <property type="match status" value="1"/>
</dbReference>
<feature type="transmembrane region" description="Helical" evidence="12">
    <location>
        <begin position="57"/>
        <end position="78"/>
    </location>
</feature>
<keyword evidence="15" id="KW-1185">Reference proteome</keyword>
<keyword evidence="6" id="KW-0997">Cell inner membrane</keyword>
<evidence type="ECO:0000256" key="1">
    <source>
        <dbReference type="ARBA" id="ARBA00004429"/>
    </source>
</evidence>
<gene>
    <name evidence="14" type="primary">mdoH</name>
    <name evidence="14" type="ORF">ACFQ27_19740</name>
</gene>
<evidence type="ECO:0000256" key="2">
    <source>
        <dbReference type="ARBA" id="ARBA00005001"/>
    </source>
</evidence>
<feature type="transmembrane region" description="Helical" evidence="12">
    <location>
        <begin position="455"/>
        <end position="481"/>
    </location>
</feature>
<feature type="transmembrane region" description="Helical" evidence="12">
    <location>
        <begin position="559"/>
        <end position="584"/>
    </location>
</feature>
<dbReference type="InterPro" id="IPR029044">
    <property type="entry name" value="Nucleotide-diphossugar_trans"/>
</dbReference>
<keyword evidence="10 12" id="KW-1133">Transmembrane helix</keyword>
<evidence type="ECO:0000256" key="11">
    <source>
        <dbReference type="ARBA" id="ARBA00023136"/>
    </source>
</evidence>
<dbReference type="InterPro" id="IPR001173">
    <property type="entry name" value="Glyco_trans_2-like"/>
</dbReference>
<evidence type="ECO:0000256" key="10">
    <source>
        <dbReference type="ARBA" id="ARBA00022989"/>
    </source>
</evidence>
<feature type="transmembrane region" description="Helical" evidence="12">
    <location>
        <begin position="90"/>
        <end position="113"/>
    </location>
</feature>
<keyword evidence="8 14" id="KW-0808">Transferase</keyword>
<dbReference type="PANTHER" id="PTHR43867">
    <property type="entry name" value="CELLULOSE SYNTHASE CATALYTIC SUBUNIT A [UDP-FORMING]"/>
    <property type="match status" value="1"/>
</dbReference>
<feature type="domain" description="Glycosyltransferase 2-like" evidence="13">
    <location>
        <begin position="233"/>
        <end position="424"/>
    </location>
</feature>
<evidence type="ECO:0000256" key="6">
    <source>
        <dbReference type="ARBA" id="ARBA00022519"/>
    </source>
</evidence>
<keyword evidence="7 14" id="KW-0328">Glycosyltransferase</keyword>